<feature type="region of interest" description="Disordered" evidence="1">
    <location>
        <begin position="87"/>
        <end position="113"/>
    </location>
</feature>
<feature type="chain" id="PRO_5047324779" description="Secreted protein" evidence="2">
    <location>
        <begin position="31"/>
        <end position="113"/>
    </location>
</feature>
<organism evidence="3 4">
    <name type="scientific">Phyllosticta citribraziliensis</name>
    <dbReference type="NCBI Taxonomy" id="989973"/>
    <lineage>
        <taxon>Eukaryota</taxon>
        <taxon>Fungi</taxon>
        <taxon>Dikarya</taxon>
        <taxon>Ascomycota</taxon>
        <taxon>Pezizomycotina</taxon>
        <taxon>Dothideomycetes</taxon>
        <taxon>Dothideomycetes incertae sedis</taxon>
        <taxon>Botryosphaeriales</taxon>
        <taxon>Phyllostictaceae</taxon>
        <taxon>Phyllosticta</taxon>
    </lineage>
</organism>
<keyword evidence="2" id="KW-0732">Signal</keyword>
<dbReference type="RefSeq" id="XP_066651937.1">
    <property type="nucleotide sequence ID" value="XM_066801389.1"/>
</dbReference>
<dbReference type="GeneID" id="92034295"/>
<evidence type="ECO:0000313" key="3">
    <source>
        <dbReference type="EMBL" id="KAK7532269.1"/>
    </source>
</evidence>
<evidence type="ECO:0000256" key="2">
    <source>
        <dbReference type="SAM" id="SignalP"/>
    </source>
</evidence>
<protein>
    <recommendedName>
        <fullName evidence="5">Secreted protein</fullName>
    </recommendedName>
</protein>
<proteinExistence type="predicted"/>
<name>A0ABR1LAJ3_9PEZI</name>
<gene>
    <name evidence="3" type="ORF">J3D65DRAFT_636294</name>
</gene>
<evidence type="ECO:0000313" key="4">
    <source>
        <dbReference type="Proteomes" id="UP001360953"/>
    </source>
</evidence>
<feature type="compositionally biased region" description="Basic and acidic residues" evidence="1">
    <location>
        <begin position="88"/>
        <end position="98"/>
    </location>
</feature>
<dbReference type="EMBL" id="JBBPEH010000011">
    <property type="protein sequence ID" value="KAK7532269.1"/>
    <property type="molecule type" value="Genomic_DNA"/>
</dbReference>
<sequence>MRAAIDGCCAMAHPSIRLAVFLSLFLRLLAFSPQPVSQLSPFSKVSSFIYPTHRGIPVSLRVASSPIHRPSSIIHHLRPGRLVSLSRRYTDTDTDTKKGPRPTAADVRTDGHF</sequence>
<reference evidence="3 4" key="1">
    <citation type="submission" date="2024-04" db="EMBL/GenBank/DDBJ databases">
        <title>Phyllosticta paracitricarpa is synonymous to the EU quarantine fungus P. citricarpa based on phylogenomic analyses.</title>
        <authorList>
            <consortium name="Lawrence Berkeley National Laboratory"/>
            <person name="Van ingen-buijs V.A."/>
            <person name="Van westerhoven A.C."/>
            <person name="Haridas S."/>
            <person name="Skiadas P."/>
            <person name="Martin F."/>
            <person name="Groenewald J.Z."/>
            <person name="Crous P.W."/>
            <person name="Seidl M.F."/>
        </authorList>
    </citation>
    <scope>NUCLEOTIDE SEQUENCE [LARGE SCALE GENOMIC DNA]</scope>
    <source>
        <strain evidence="3 4">CPC 17464</strain>
    </source>
</reference>
<keyword evidence="4" id="KW-1185">Reference proteome</keyword>
<feature type="signal peptide" evidence="2">
    <location>
        <begin position="1"/>
        <end position="30"/>
    </location>
</feature>
<evidence type="ECO:0000256" key="1">
    <source>
        <dbReference type="SAM" id="MobiDB-lite"/>
    </source>
</evidence>
<comment type="caution">
    <text evidence="3">The sequence shown here is derived from an EMBL/GenBank/DDBJ whole genome shotgun (WGS) entry which is preliminary data.</text>
</comment>
<accession>A0ABR1LAJ3</accession>
<evidence type="ECO:0008006" key="5">
    <source>
        <dbReference type="Google" id="ProtNLM"/>
    </source>
</evidence>
<dbReference type="Proteomes" id="UP001360953">
    <property type="component" value="Unassembled WGS sequence"/>
</dbReference>